<dbReference type="InterPro" id="IPR006141">
    <property type="entry name" value="Intein_N"/>
</dbReference>
<organism evidence="20 21">
    <name type="scientific">bacterium (Candidatus Gribaldobacteria) CG_4_10_14_0_2_um_filter_36_18</name>
    <dbReference type="NCBI Taxonomy" id="2014264"/>
    <lineage>
        <taxon>Bacteria</taxon>
        <taxon>Candidatus Gribaldobacteria</taxon>
    </lineage>
</organism>
<dbReference type="PRINTS" id="PR00379">
    <property type="entry name" value="INTEIN"/>
</dbReference>
<dbReference type="InterPro" id="IPR018541">
    <property type="entry name" value="Ftsk_gamma"/>
</dbReference>
<feature type="domain" description="DOD-type homing endonuclease" evidence="18">
    <location>
        <begin position="570"/>
        <end position="711"/>
    </location>
</feature>
<dbReference type="GO" id="GO:0005524">
    <property type="term" value="F:ATP binding"/>
    <property type="evidence" value="ECO:0007669"/>
    <property type="project" value="UniProtKB-UniRule"/>
</dbReference>
<keyword evidence="3" id="KW-1003">Cell membrane</keyword>
<dbReference type="InterPro" id="IPR027434">
    <property type="entry name" value="Homing_endonucl"/>
</dbReference>
<evidence type="ECO:0000256" key="10">
    <source>
        <dbReference type="ARBA" id="ARBA00022989"/>
    </source>
</evidence>
<keyword evidence="10 17" id="KW-1133">Transmembrane helix</keyword>
<dbReference type="InterPro" id="IPR030934">
    <property type="entry name" value="Intein_C"/>
</dbReference>
<name>A0A2M7VKS4_9BACT</name>
<gene>
    <name evidence="20" type="ORF">COX73_01690</name>
</gene>
<accession>A0A2M7VKS4</accession>
<dbReference type="AlphaFoldDB" id="A0A2M7VKS4"/>
<dbReference type="PROSITE" id="PS50901">
    <property type="entry name" value="FTSK"/>
    <property type="match status" value="1"/>
</dbReference>
<evidence type="ECO:0000256" key="1">
    <source>
        <dbReference type="ARBA" id="ARBA00004651"/>
    </source>
</evidence>
<evidence type="ECO:0000256" key="12">
    <source>
        <dbReference type="ARBA" id="ARBA00023125"/>
    </source>
</evidence>
<dbReference type="SUPFAM" id="SSF52540">
    <property type="entry name" value="P-loop containing nucleoside triphosphate hydrolases"/>
    <property type="match status" value="1"/>
</dbReference>
<evidence type="ECO:0000256" key="15">
    <source>
        <dbReference type="PROSITE-ProRule" id="PRU00289"/>
    </source>
</evidence>
<evidence type="ECO:0000256" key="17">
    <source>
        <dbReference type="SAM" id="Phobius"/>
    </source>
</evidence>
<comment type="subcellular location">
    <subcellularLocation>
        <location evidence="1">Cell membrane</location>
        <topology evidence="1">Multi-pass membrane protein</topology>
    </subcellularLocation>
</comment>
<dbReference type="Pfam" id="PF13491">
    <property type="entry name" value="FtsK_4TM"/>
    <property type="match status" value="1"/>
</dbReference>
<feature type="transmembrane region" description="Helical" evidence="17">
    <location>
        <begin position="37"/>
        <end position="54"/>
    </location>
</feature>
<comment type="caution">
    <text evidence="20">The sequence shown here is derived from an EMBL/GenBank/DDBJ whole genome shotgun (WGS) entry which is preliminary data.</text>
</comment>
<evidence type="ECO:0000256" key="6">
    <source>
        <dbReference type="ARBA" id="ARBA00022741"/>
    </source>
</evidence>
<feature type="binding site" evidence="15">
    <location>
        <begin position="884"/>
        <end position="891"/>
    </location>
    <ligand>
        <name>ATP</name>
        <dbReference type="ChEBI" id="CHEBI:30616"/>
    </ligand>
</feature>
<feature type="domain" description="FtsK" evidence="19">
    <location>
        <begin position="866"/>
        <end position="1061"/>
    </location>
</feature>
<evidence type="ECO:0000256" key="11">
    <source>
        <dbReference type="ARBA" id="ARBA00023000"/>
    </source>
</evidence>
<keyword evidence="4" id="KW-0132">Cell division</keyword>
<feature type="transmembrane region" description="Helical" evidence="17">
    <location>
        <begin position="145"/>
        <end position="166"/>
    </location>
</feature>
<evidence type="ECO:0000313" key="21">
    <source>
        <dbReference type="Proteomes" id="UP000231469"/>
    </source>
</evidence>
<dbReference type="Pfam" id="PF09397">
    <property type="entry name" value="FtsK_gamma"/>
    <property type="match status" value="1"/>
</dbReference>
<dbReference type="InterPro" id="IPR003586">
    <property type="entry name" value="Hint_dom_C"/>
</dbReference>
<dbReference type="GO" id="GO:0003677">
    <property type="term" value="F:DNA binding"/>
    <property type="evidence" value="ECO:0007669"/>
    <property type="project" value="UniProtKB-KW"/>
</dbReference>
<evidence type="ECO:0000256" key="4">
    <source>
        <dbReference type="ARBA" id="ARBA00022618"/>
    </source>
</evidence>
<dbReference type="Pfam" id="PF17854">
    <property type="entry name" value="FtsK_alpha"/>
    <property type="match status" value="1"/>
</dbReference>
<reference evidence="21" key="1">
    <citation type="submission" date="2017-09" db="EMBL/GenBank/DDBJ databases">
        <title>Depth-based differentiation of microbial function through sediment-hosted aquifers and enrichment of novel symbionts in the deep terrestrial subsurface.</title>
        <authorList>
            <person name="Probst A.J."/>
            <person name="Ladd B."/>
            <person name="Jarett J.K."/>
            <person name="Geller-Mcgrath D.E."/>
            <person name="Sieber C.M.K."/>
            <person name="Emerson J.B."/>
            <person name="Anantharaman K."/>
            <person name="Thomas B.C."/>
            <person name="Malmstrom R."/>
            <person name="Stieglmeier M."/>
            <person name="Klingl A."/>
            <person name="Woyke T."/>
            <person name="Ryan C.M."/>
            <person name="Banfield J.F."/>
        </authorList>
    </citation>
    <scope>NUCLEOTIDE SEQUENCE [LARGE SCALE GENOMIC DNA]</scope>
</reference>
<sequence>MAKSKRRKKNKVFKKRGNKSEEKINYPILTSRLRRKIGVVLIFLTAIIIGLSFFDKSGIVGKSLFQGIYILVGKTIFLIPLFLGLAGLVFLKSEKKRLATPIFLAAALLILGISGLLAIRDLTQREGGWLGYISSYPLLNYLGPWVPPIIFSVLILIGLLIFWEFLPHKEVLPKKEIPSQAPQEIVPTASRTLDKIGERKKIEFQMKDITPPLIKRGGARVDELRSSSPYAGARVVDELRSSSPYAGARVVDEGLLAEELEGDELAAKESSQYKFPPPDLLEVNHEKAVSAGDIEANSLQIKKTLYDFGIPVEMSEVNVGPTVTQYTLKPAEGIKLSRITALTSNLSLALAAHPLRIEAPIPGRSLVGIEMPNKTRAVVRLRELISSPSFQDSPLPLIFCLGKDVSGKPLFADLGKMPHLLVAGSTGSGKTCAADTLIFSERGMLTFEELCPLPLNSEIDFKLKLITRDGIETTSKNYNNGICQFYKLFTSRGYQIEATAEHPLWVINKDGSQGWKAASLVKKGDYVAISRGPALFGNKMDLSNFKPSKIKGYHRKISFTSKMTSHLSQFLGLLTADGGLSIERKGIHRVVYTQANSYLIRLYKKSLKELFGITQFIEKRAGSNPKNKAKEIEVNSKHLKEFLVYLGMGSWKSPQKEIPRAIREAPKEIVAAYLRALFDNDGYVGKNSIEFCISSKKLAFQVHLMLLNFGIISSLLIKKVKNYTYNDYYRLSIFGEEARKFIQEIGFIRKEKYNKAKQFLKLSPNPNVDLIPHISSLLRRMGQKYLNRFARLTNRGWRYQPGILVPKYAFSSLRNYNSGFRAPGYQSLEKILEFYQPISKELEYQQLMEISKRNFYWDKIEKIDRTSGVGYDFRVPGSDSFVGNGFVNHNTICLNSLILSLIYRNSPQTLKFILVDPKRVEFPTYNGLPHLLGPIIFNGQKAVNVLNWLIGEMERRFEVLAAVKARDITSYNKIVRGRQNTTLISFMPYIILIIDELADLMAAKGREIEAGIVRLSQMSRAVGIHLVVATQRPSVDVITGLIKANITSRVAFQVASQIDSRTILDGAGAETLLGGGDMLFISSQLSRPKRIQGAYISPREIKRVVAFCKRESLGEGDEAKASSSPFAIAREKEEQETLEESLEKELTEPVSPSGISMLEDDSLYEEAKRVVIESNKASASLLQRRLRVGYARAARLLDLLEEREVIGPGEGAKPRKVYLKENGSKERDDEWQKV</sequence>
<dbReference type="PROSITE" id="PS50819">
    <property type="entry name" value="INTEIN_ENDONUCLEASE"/>
    <property type="match status" value="1"/>
</dbReference>
<evidence type="ECO:0000256" key="16">
    <source>
        <dbReference type="SAM" id="MobiDB-lite"/>
    </source>
</evidence>
<dbReference type="InterPro" id="IPR050206">
    <property type="entry name" value="FtsK/SpoIIIE/SftA"/>
</dbReference>
<keyword evidence="12" id="KW-0238">DNA-binding</keyword>
<dbReference type="GO" id="GO:0051301">
    <property type="term" value="P:cell division"/>
    <property type="evidence" value="ECO:0007669"/>
    <property type="project" value="UniProtKB-KW"/>
</dbReference>
<evidence type="ECO:0000259" key="18">
    <source>
        <dbReference type="PROSITE" id="PS50819"/>
    </source>
</evidence>
<evidence type="ECO:0000259" key="19">
    <source>
        <dbReference type="PROSITE" id="PS50901"/>
    </source>
</evidence>
<dbReference type="Gene3D" id="3.40.50.300">
    <property type="entry name" value="P-loop containing nucleotide triphosphate hydrolases"/>
    <property type="match status" value="2"/>
</dbReference>
<evidence type="ECO:0000256" key="14">
    <source>
        <dbReference type="ARBA" id="ARBA00023306"/>
    </source>
</evidence>
<evidence type="ECO:0000256" key="7">
    <source>
        <dbReference type="ARBA" id="ARBA00022813"/>
    </source>
</evidence>
<dbReference type="SMART" id="SM00843">
    <property type="entry name" value="Ftsk_gamma"/>
    <property type="match status" value="1"/>
</dbReference>
<dbReference type="Pfam" id="PF14528">
    <property type="entry name" value="LAGLIDADG_3"/>
    <property type="match status" value="2"/>
</dbReference>
<evidence type="ECO:0008006" key="22">
    <source>
        <dbReference type="Google" id="ProtNLM"/>
    </source>
</evidence>
<dbReference type="CDD" id="cd00081">
    <property type="entry name" value="Hint"/>
    <property type="match status" value="1"/>
</dbReference>
<dbReference type="Gene3D" id="3.30.980.40">
    <property type="match status" value="1"/>
</dbReference>
<evidence type="ECO:0000256" key="8">
    <source>
        <dbReference type="ARBA" id="ARBA00022829"/>
    </source>
</evidence>
<keyword evidence="11" id="KW-0651">Protein splicing</keyword>
<feature type="transmembrane region" description="Helical" evidence="17">
    <location>
        <begin position="98"/>
        <end position="119"/>
    </location>
</feature>
<dbReference type="GO" id="GO:0007059">
    <property type="term" value="P:chromosome segregation"/>
    <property type="evidence" value="ECO:0007669"/>
    <property type="project" value="UniProtKB-KW"/>
</dbReference>
<dbReference type="InterPro" id="IPR036844">
    <property type="entry name" value="Hint_dom_sf"/>
</dbReference>
<dbReference type="SUPFAM" id="SSF51294">
    <property type="entry name" value="Hedgehog/intein (Hint) domain"/>
    <property type="match status" value="1"/>
</dbReference>
<evidence type="ECO:0000256" key="13">
    <source>
        <dbReference type="ARBA" id="ARBA00023136"/>
    </source>
</evidence>
<dbReference type="SUPFAM" id="SSF46785">
    <property type="entry name" value="Winged helix' DNA-binding domain"/>
    <property type="match status" value="1"/>
</dbReference>
<keyword evidence="14" id="KW-0131">Cell cycle</keyword>
<dbReference type="PROSITE" id="PS50817">
    <property type="entry name" value="INTEIN_N_TER"/>
    <property type="match status" value="1"/>
</dbReference>
<evidence type="ECO:0000313" key="20">
    <source>
        <dbReference type="EMBL" id="PJA02269.1"/>
    </source>
</evidence>
<feature type="compositionally biased region" description="Basic and acidic residues" evidence="16">
    <location>
        <begin position="1218"/>
        <end position="1234"/>
    </location>
</feature>
<dbReference type="Pfam" id="PF01580">
    <property type="entry name" value="FtsK_SpoIIIE"/>
    <property type="match status" value="2"/>
</dbReference>
<dbReference type="InterPro" id="IPR002543">
    <property type="entry name" value="FtsK_dom"/>
</dbReference>
<dbReference type="Gene3D" id="3.10.28.10">
    <property type="entry name" value="Homing endonucleases"/>
    <property type="match status" value="1"/>
</dbReference>
<comment type="similarity">
    <text evidence="2">Belongs to the FtsK/SpoIIIE/SftA family.</text>
</comment>
<dbReference type="InterPro" id="IPR041027">
    <property type="entry name" value="FtsK_alpha"/>
</dbReference>
<keyword evidence="6 15" id="KW-0547">Nucleotide-binding</keyword>
<dbReference type="Gene3D" id="2.170.16.10">
    <property type="entry name" value="Hedgehog/Intein (Hint) domain"/>
    <property type="match status" value="2"/>
</dbReference>
<dbReference type="InterPro" id="IPR025199">
    <property type="entry name" value="FtsK_4TM"/>
</dbReference>
<protein>
    <recommendedName>
        <fullName evidence="22">FtsK domain-containing protein</fullName>
    </recommendedName>
</protein>
<feature type="transmembrane region" description="Helical" evidence="17">
    <location>
        <begin position="698"/>
        <end position="717"/>
    </location>
</feature>
<dbReference type="GO" id="GO:0004519">
    <property type="term" value="F:endonuclease activity"/>
    <property type="evidence" value="ECO:0007669"/>
    <property type="project" value="InterPro"/>
</dbReference>
<feature type="region of interest" description="Disordered" evidence="16">
    <location>
        <begin position="1116"/>
        <end position="1155"/>
    </location>
</feature>
<evidence type="ECO:0000256" key="5">
    <source>
        <dbReference type="ARBA" id="ARBA00022692"/>
    </source>
</evidence>
<dbReference type="InterPro" id="IPR004860">
    <property type="entry name" value="LAGLIDADG_dom"/>
</dbReference>
<dbReference type="Gene3D" id="1.10.10.10">
    <property type="entry name" value="Winged helix-like DNA-binding domain superfamily/Winged helix DNA-binding domain"/>
    <property type="match status" value="1"/>
</dbReference>
<keyword evidence="8" id="KW-0159">Chromosome partition</keyword>
<keyword evidence="5 17" id="KW-0812">Transmembrane</keyword>
<dbReference type="SUPFAM" id="SSF55608">
    <property type="entry name" value="Homing endonucleases"/>
    <property type="match status" value="1"/>
</dbReference>
<evidence type="ECO:0000256" key="3">
    <source>
        <dbReference type="ARBA" id="ARBA00022475"/>
    </source>
</evidence>
<dbReference type="SMART" id="SM00305">
    <property type="entry name" value="HintC"/>
    <property type="match status" value="1"/>
</dbReference>
<dbReference type="PANTHER" id="PTHR22683:SF41">
    <property type="entry name" value="DNA TRANSLOCASE FTSK"/>
    <property type="match status" value="1"/>
</dbReference>
<dbReference type="InterPro" id="IPR004042">
    <property type="entry name" value="Intein_endonuc_central"/>
</dbReference>
<dbReference type="EMBL" id="PFPS01000069">
    <property type="protein sequence ID" value="PJA02269.1"/>
    <property type="molecule type" value="Genomic_DNA"/>
</dbReference>
<dbReference type="GO" id="GO:0016539">
    <property type="term" value="P:intein-mediated protein splicing"/>
    <property type="evidence" value="ECO:0007669"/>
    <property type="project" value="InterPro"/>
</dbReference>
<dbReference type="Pfam" id="PF14890">
    <property type="entry name" value="Intein_splicing"/>
    <property type="match status" value="1"/>
</dbReference>
<dbReference type="InterPro" id="IPR027417">
    <property type="entry name" value="P-loop_NTPase"/>
</dbReference>
<feature type="transmembrane region" description="Helical" evidence="17">
    <location>
        <begin position="66"/>
        <end position="91"/>
    </location>
</feature>
<dbReference type="Proteomes" id="UP000231469">
    <property type="component" value="Unassembled WGS sequence"/>
</dbReference>
<feature type="region of interest" description="Disordered" evidence="16">
    <location>
        <begin position="1209"/>
        <end position="1234"/>
    </location>
</feature>
<keyword evidence="13 17" id="KW-0472">Membrane</keyword>
<evidence type="ECO:0000256" key="2">
    <source>
        <dbReference type="ARBA" id="ARBA00006474"/>
    </source>
</evidence>
<dbReference type="PANTHER" id="PTHR22683">
    <property type="entry name" value="SPORULATION PROTEIN RELATED"/>
    <property type="match status" value="1"/>
</dbReference>
<dbReference type="InterPro" id="IPR036390">
    <property type="entry name" value="WH_DNA-bd_sf"/>
</dbReference>
<proteinExistence type="inferred from homology"/>
<dbReference type="GO" id="GO:0005886">
    <property type="term" value="C:plasma membrane"/>
    <property type="evidence" value="ECO:0007669"/>
    <property type="project" value="UniProtKB-SubCell"/>
</dbReference>
<keyword evidence="9 15" id="KW-0067">ATP-binding</keyword>
<feature type="compositionally biased region" description="Basic and acidic residues" evidence="16">
    <location>
        <begin position="1129"/>
        <end position="1147"/>
    </location>
</feature>
<evidence type="ECO:0000256" key="9">
    <source>
        <dbReference type="ARBA" id="ARBA00022840"/>
    </source>
</evidence>
<keyword evidence="7" id="KW-0068">Autocatalytic cleavage</keyword>
<dbReference type="InterPro" id="IPR036388">
    <property type="entry name" value="WH-like_DNA-bd_sf"/>
</dbReference>
<dbReference type="NCBIfam" id="TIGR01443">
    <property type="entry name" value="intein_Cterm"/>
    <property type="match status" value="1"/>
</dbReference>
<dbReference type="InterPro" id="IPR006142">
    <property type="entry name" value="INTEIN"/>
</dbReference>